<dbReference type="EMBL" id="MNCJ02000329">
    <property type="protein sequence ID" value="KAF5769171.1"/>
    <property type="molecule type" value="Genomic_DNA"/>
</dbReference>
<gene>
    <name evidence="1" type="ORF">HanXRQr2_Chr14g0645151</name>
</gene>
<keyword evidence="2" id="KW-1185">Reference proteome</keyword>
<dbReference type="Gramene" id="mRNA:HanXRQr2_Chr14g0645151">
    <property type="protein sequence ID" value="CDS:HanXRQr2_Chr14g0645151.1"/>
    <property type="gene ID" value="HanXRQr2_Chr14g0645151"/>
</dbReference>
<protein>
    <submittedName>
        <fullName evidence="1">Uncharacterized protein</fullName>
    </submittedName>
</protein>
<comment type="caution">
    <text evidence="1">The sequence shown here is derived from an EMBL/GenBank/DDBJ whole genome shotgun (WGS) entry which is preliminary data.</text>
</comment>
<dbReference type="Proteomes" id="UP000215914">
    <property type="component" value="Unassembled WGS sequence"/>
</dbReference>
<proteinExistence type="predicted"/>
<name>A0A9K3E8V0_HELAN</name>
<organism evidence="1 2">
    <name type="scientific">Helianthus annuus</name>
    <name type="common">Common sunflower</name>
    <dbReference type="NCBI Taxonomy" id="4232"/>
    <lineage>
        <taxon>Eukaryota</taxon>
        <taxon>Viridiplantae</taxon>
        <taxon>Streptophyta</taxon>
        <taxon>Embryophyta</taxon>
        <taxon>Tracheophyta</taxon>
        <taxon>Spermatophyta</taxon>
        <taxon>Magnoliopsida</taxon>
        <taxon>eudicotyledons</taxon>
        <taxon>Gunneridae</taxon>
        <taxon>Pentapetalae</taxon>
        <taxon>asterids</taxon>
        <taxon>campanulids</taxon>
        <taxon>Asterales</taxon>
        <taxon>Asteraceae</taxon>
        <taxon>Asteroideae</taxon>
        <taxon>Heliantheae alliance</taxon>
        <taxon>Heliantheae</taxon>
        <taxon>Helianthus</taxon>
    </lineage>
</organism>
<accession>A0A9K3E8V0</accession>
<sequence length="61" mass="7137">MPFNDGMSPRSCSCFWQSNYKFKVVKVEERVLASNTCFYVSQFLDFVRADILFVTRLVNTT</sequence>
<evidence type="ECO:0000313" key="1">
    <source>
        <dbReference type="EMBL" id="KAF5769171.1"/>
    </source>
</evidence>
<evidence type="ECO:0000313" key="2">
    <source>
        <dbReference type="Proteomes" id="UP000215914"/>
    </source>
</evidence>
<dbReference type="AlphaFoldDB" id="A0A9K3E8V0"/>
<reference evidence="1" key="2">
    <citation type="submission" date="2020-06" db="EMBL/GenBank/DDBJ databases">
        <title>Helianthus annuus Genome sequencing and assembly Release 2.</title>
        <authorList>
            <person name="Gouzy J."/>
            <person name="Langlade N."/>
            <person name="Munos S."/>
        </authorList>
    </citation>
    <scope>NUCLEOTIDE SEQUENCE</scope>
    <source>
        <tissue evidence="1">Leaves</tissue>
    </source>
</reference>
<reference evidence="1" key="1">
    <citation type="journal article" date="2017" name="Nature">
        <title>The sunflower genome provides insights into oil metabolism, flowering and Asterid evolution.</title>
        <authorList>
            <person name="Badouin H."/>
            <person name="Gouzy J."/>
            <person name="Grassa C.J."/>
            <person name="Murat F."/>
            <person name="Staton S.E."/>
            <person name="Cottret L."/>
            <person name="Lelandais-Briere C."/>
            <person name="Owens G.L."/>
            <person name="Carrere S."/>
            <person name="Mayjonade B."/>
            <person name="Legrand L."/>
            <person name="Gill N."/>
            <person name="Kane N.C."/>
            <person name="Bowers J.E."/>
            <person name="Hubner S."/>
            <person name="Bellec A."/>
            <person name="Berard A."/>
            <person name="Berges H."/>
            <person name="Blanchet N."/>
            <person name="Boniface M.C."/>
            <person name="Brunel D."/>
            <person name="Catrice O."/>
            <person name="Chaidir N."/>
            <person name="Claudel C."/>
            <person name="Donnadieu C."/>
            <person name="Faraut T."/>
            <person name="Fievet G."/>
            <person name="Helmstetter N."/>
            <person name="King M."/>
            <person name="Knapp S.J."/>
            <person name="Lai Z."/>
            <person name="Le Paslier M.C."/>
            <person name="Lippi Y."/>
            <person name="Lorenzon L."/>
            <person name="Mandel J.R."/>
            <person name="Marage G."/>
            <person name="Marchand G."/>
            <person name="Marquand E."/>
            <person name="Bret-Mestries E."/>
            <person name="Morien E."/>
            <person name="Nambeesan S."/>
            <person name="Nguyen T."/>
            <person name="Pegot-Espagnet P."/>
            <person name="Pouilly N."/>
            <person name="Raftis F."/>
            <person name="Sallet E."/>
            <person name="Schiex T."/>
            <person name="Thomas J."/>
            <person name="Vandecasteele C."/>
            <person name="Vares D."/>
            <person name="Vear F."/>
            <person name="Vautrin S."/>
            <person name="Crespi M."/>
            <person name="Mangin B."/>
            <person name="Burke J.M."/>
            <person name="Salse J."/>
            <person name="Munos S."/>
            <person name="Vincourt P."/>
            <person name="Rieseberg L.H."/>
            <person name="Langlade N.B."/>
        </authorList>
    </citation>
    <scope>NUCLEOTIDE SEQUENCE</scope>
    <source>
        <tissue evidence="1">Leaves</tissue>
    </source>
</reference>